<keyword evidence="4 6" id="KW-0472">Membrane</keyword>
<dbReference type="InterPro" id="IPR004837">
    <property type="entry name" value="NaCa_Exmemb"/>
</dbReference>
<feature type="transmembrane region" description="Helical" evidence="6">
    <location>
        <begin position="67"/>
        <end position="89"/>
    </location>
</feature>
<feature type="transmembrane region" description="Helical" evidence="6">
    <location>
        <begin position="124"/>
        <end position="142"/>
    </location>
</feature>
<comment type="caution">
    <text evidence="8">The sequence shown here is derived from an EMBL/GenBank/DDBJ whole genome shotgun (WGS) entry which is preliminary data.</text>
</comment>
<evidence type="ECO:0000256" key="5">
    <source>
        <dbReference type="SAM" id="MobiDB-lite"/>
    </source>
</evidence>
<feature type="domain" description="Sodium/calcium exchanger membrane region" evidence="7">
    <location>
        <begin position="3"/>
        <end position="140"/>
    </location>
</feature>
<keyword evidence="2 6" id="KW-0812">Transmembrane</keyword>
<evidence type="ECO:0000256" key="2">
    <source>
        <dbReference type="ARBA" id="ARBA00022692"/>
    </source>
</evidence>
<feature type="transmembrane region" description="Helical" evidence="6">
    <location>
        <begin position="28"/>
        <end position="47"/>
    </location>
</feature>
<organism evidence="8 9">
    <name type="scientific">Nocardia amamiensis</name>
    <dbReference type="NCBI Taxonomy" id="404578"/>
    <lineage>
        <taxon>Bacteria</taxon>
        <taxon>Bacillati</taxon>
        <taxon>Actinomycetota</taxon>
        <taxon>Actinomycetes</taxon>
        <taxon>Mycobacteriales</taxon>
        <taxon>Nocardiaceae</taxon>
        <taxon>Nocardia</taxon>
    </lineage>
</organism>
<dbReference type="EMBL" id="JADLQX010000010">
    <property type="protein sequence ID" value="MBF6299001.1"/>
    <property type="molecule type" value="Genomic_DNA"/>
</dbReference>
<feature type="compositionally biased region" description="Basic residues" evidence="5">
    <location>
        <begin position="188"/>
        <end position="229"/>
    </location>
</feature>
<evidence type="ECO:0000256" key="6">
    <source>
        <dbReference type="SAM" id="Phobius"/>
    </source>
</evidence>
<feature type="transmembrane region" description="Helical" evidence="6">
    <location>
        <begin position="101"/>
        <end position="117"/>
    </location>
</feature>
<evidence type="ECO:0000256" key="4">
    <source>
        <dbReference type="ARBA" id="ARBA00023136"/>
    </source>
</evidence>
<feature type="region of interest" description="Disordered" evidence="5">
    <location>
        <begin position="154"/>
        <end position="229"/>
    </location>
</feature>
<dbReference type="Gene3D" id="1.20.1420.30">
    <property type="entry name" value="NCX, central ion-binding region"/>
    <property type="match status" value="1"/>
</dbReference>
<evidence type="ECO:0000256" key="3">
    <source>
        <dbReference type="ARBA" id="ARBA00022989"/>
    </source>
</evidence>
<protein>
    <recommendedName>
        <fullName evidence="7">Sodium/calcium exchanger membrane region domain-containing protein</fullName>
    </recommendedName>
</protein>
<evidence type="ECO:0000256" key="1">
    <source>
        <dbReference type="ARBA" id="ARBA00004141"/>
    </source>
</evidence>
<comment type="subcellular location">
    <subcellularLocation>
        <location evidence="1">Membrane</location>
        <topology evidence="1">Multi-pass membrane protein</topology>
    </subcellularLocation>
</comment>
<gene>
    <name evidence="8" type="ORF">IU459_15820</name>
</gene>
<keyword evidence="9" id="KW-1185">Reference proteome</keyword>
<reference evidence="8 9" key="1">
    <citation type="submission" date="2020-10" db="EMBL/GenBank/DDBJ databases">
        <title>Identification of Nocardia species via Next-generation sequencing and recognition of intraspecies genetic diversity.</title>
        <authorList>
            <person name="Li P."/>
            <person name="Li P."/>
            <person name="Lu B."/>
        </authorList>
    </citation>
    <scope>NUCLEOTIDE SEQUENCE [LARGE SCALE GENOMIC DNA]</scope>
    <source>
        <strain evidence="8 9">BJ06-0157</strain>
    </source>
</reference>
<dbReference type="Pfam" id="PF01699">
    <property type="entry name" value="Na_Ca_ex"/>
    <property type="match status" value="1"/>
</dbReference>
<keyword evidence="3 6" id="KW-1133">Transmembrane helix</keyword>
<proteinExistence type="predicted"/>
<dbReference type="Proteomes" id="UP000702209">
    <property type="component" value="Unassembled WGS sequence"/>
</dbReference>
<evidence type="ECO:0000313" key="9">
    <source>
        <dbReference type="Proteomes" id="UP000702209"/>
    </source>
</evidence>
<name>A0ABS0CQY8_9NOCA</name>
<evidence type="ECO:0000259" key="7">
    <source>
        <dbReference type="Pfam" id="PF01699"/>
    </source>
</evidence>
<accession>A0ABS0CQY8</accession>
<sequence length="229" mass="24278">MGWSIAAVVVGLAVVVLAAEQLVKVTVGLARGIGASTFLIAVVFLGFDPENLAVGAVGSAQSAPGIAAATVIGSAMVAIALALGIAALVAPMRFEHMPRRILAVPVIMVVLIIALALDGRLSRLDGAMVVMAYLAALLWLGWLGRCGLNIQPAEETASSRTARPGQSRAPADRRAGCDRGSQWTAGHRNSRHPRRTRLVANHLRHDRARSRAQRRRVRPRGHPRPARPS</sequence>
<evidence type="ECO:0000313" key="8">
    <source>
        <dbReference type="EMBL" id="MBF6299001.1"/>
    </source>
</evidence>
<dbReference type="InterPro" id="IPR044880">
    <property type="entry name" value="NCX_ion-bd_dom_sf"/>
</dbReference>